<dbReference type="Pfam" id="PF05656">
    <property type="entry name" value="DUF805"/>
    <property type="match status" value="1"/>
</dbReference>
<evidence type="ECO:0000313" key="3">
    <source>
        <dbReference type="Proteomes" id="UP000261739"/>
    </source>
</evidence>
<dbReference type="EMBL" id="DQID01000167">
    <property type="protein sequence ID" value="HCT14403.1"/>
    <property type="molecule type" value="Genomic_DNA"/>
</dbReference>
<proteinExistence type="predicted"/>
<feature type="transmembrane region" description="Helical" evidence="1">
    <location>
        <begin position="49"/>
        <end position="66"/>
    </location>
</feature>
<keyword evidence="1" id="KW-1133">Transmembrane helix</keyword>
<accession>A0A3D4SYP2</accession>
<protein>
    <submittedName>
        <fullName evidence="2">DUF805 domain-containing protein</fullName>
    </submittedName>
</protein>
<dbReference type="InterPro" id="IPR008523">
    <property type="entry name" value="DUF805"/>
</dbReference>
<dbReference type="PANTHER" id="PTHR34980">
    <property type="entry name" value="INNER MEMBRANE PROTEIN-RELATED-RELATED"/>
    <property type="match status" value="1"/>
</dbReference>
<keyword evidence="1" id="KW-0812">Transmembrane</keyword>
<dbReference type="PANTHER" id="PTHR34980:SF2">
    <property type="entry name" value="INNER MEMBRANE PROTEIN YHAH-RELATED"/>
    <property type="match status" value="1"/>
</dbReference>
<dbReference type="STRING" id="863239.GCA_000213935_01074"/>
<keyword evidence="1" id="KW-0472">Membrane</keyword>
<comment type="caution">
    <text evidence="2">The sequence shown here is derived from an EMBL/GenBank/DDBJ whole genome shotgun (WGS) entry which is preliminary data.</text>
</comment>
<dbReference type="AlphaFoldDB" id="A0A3D4SYP2"/>
<reference evidence="2 3" key="1">
    <citation type="journal article" date="2018" name="Nat. Biotechnol.">
        <title>A standardized bacterial taxonomy based on genome phylogeny substantially revises the tree of life.</title>
        <authorList>
            <person name="Parks D.H."/>
            <person name="Chuvochina M."/>
            <person name="Waite D.W."/>
            <person name="Rinke C."/>
            <person name="Skarshewski A."/>
            <person name="Chaumeil P.A."/>
            <person name="Hugenholtz P."/>
        </authorList>
    </citation>
    <scope>NUCLEOTIDE SEQUENCE [LARGE SCALE GENOMIC DNA]</scope>
    <source>
        <strain evidence="2">UBA11247</strain>
    </source>
</reference>
<evidence type="ECO:0000313" key="2">
    <source>
        <dbReference type="EMBL" id="HCT14403.1"/>
    </source>
</evidence>
<evidence type="ECO:0000256" key="1">
    <source>
        <dbReference type="SAM" id="Phobius"/>
    </source>
</evidence>
<feature type="transmembrane region" description="Helical" evidence="1">
    <location>
        <begin position="78"/>
        <end position="96"/>
    </location>
</feature>
<feature type="transmembrane region" description="Helical" evidence="1">
    <location>
        <begin position="108"/>
        <end position="128"/>
    </location>
</feature>
<dbReference type="GO" id="GO:0005886">
    <property type="term" value="C:plasma membrane"/>
    <property type="evidence" value="ECO:0007669"/>
    <property type="project" value="TreeGrafter"/>
</dbReference>
<dbReference type="Proteomes" id="UP000261739">
    <property type="component" value="Unassembled WGS sequence"/>
</dbReference>
<gene>
    <name evidence="2" type="ORF">DIW82_06325</name>
</gene>
<sequence>MIGVPVTTVSASRDVSAAEPLYGASFGQAVQRFFSRYARFKGMSSRSEYWWVVLFQIIIAAILAILQSATDNSTGANIVTIIVELALLIPYLSIHWRRLHDAGFAGPWWFITVLPVIGSIVLLIMCLMPTRPQKQKASWDDPQRPTQQARG</sequence>
<organism evidence="2 3">
    <name type="scientific">Corynebacterium nuruki</name>
    <dbReference type="NCBI Taxonomy" id="1032851"/>
    <lineage>
        <taxon>Bacteria</taxon>
        <taxon>Bacillati</taxon>
        <taxon>Actinomycetota</taxon>
        <taxon>Actinomycetes</taxon>
        <taxon>Mycobacteriales</taxon>
        <taxon>Corynebacteriaceae</taxon>
        <taxon>Corynebacterium</taxon>
    </lineage>
</organism>
<name>A0A3D4SYP2_9CORY</name>